<organism evidence="2">
    <name type="scientific">Medicago truncatula</name>
    <name type="common">Barrel medic</name>
    <name type="synonym">Medicago tribuloides</name>
    <dbReference type="NCBI Taxonomy" id="3880"/>
    <lineage>
        <taxon>Eukaryota</taxon>
        <taxon>Viridiplantae</taxon>
        <taxon>Streptophyta</taxon>
        <taxon>Embryophyta</taxon>
        <taxon>Tracheophyta</taxon>
        <taxon>Spermatophyta</taxon>
        <taxon>Magnoliopsida</taxon>
        <taxon>eudicotyledons</taxon>
        <taxon>Gunneridae</taxon>
        <taxon>Pentapetalae</taxon>
        <taxon>rosids</taxon>
        <taxon>fabids</taxon>
        <taxon>Fabales</taxon>
        <taxon>Fabaceae</taxon>
        <taxon>Papilionoideae</taxon>
        <taxon>50 kb inversion clade</taxon>
        <taxon>NPAAA clade</taxon>
        <taxon>Hologalegina</taxon>
        <taxon>IRL clade</taxon>
        <taxon>Trifolieae</taxon>
        <taxon>Medicago</taxon>
    </lineage>
</organism>
<dbReference type="AlphaFoldDB" id="I3S430"/>
<dbReference type="GO" id="GO:0006508">
    <property type="term" value="P:proteolysis"/>
    <property type="evidence" value="ECO:0007669"/>
    <property type="project" value="InterPro"/>
</dbReference>
<dbReference type="Pfam" id="PF00930">
    <property type="entry name" value="DPPIV_N"/>
    <property type="match status" value="1"/>
</dbReference>
<dbReference type="InterPro" id="IPR050278">
    <property type="entry name" value="Serine_Prot_S9B/DPPIV"/>
</dbReference>
<reference evidence="2" key="1">
    <citation type="submission" date="2012-05" db="EMBL/GenBank/DDBJ databases">
        <authorList>
            <person name="Krishnakumar V."/>
            <person name="Cheung F."/>
            <person name="Xiao Y."/>
            <person name="Chan A."/>
            <person name="Moskal W.A."/>
            <person name="Town C.D."/>
        </authorList>
    </citation>
    <scope>NUCLEOTIDE SEQUENCE</scope>
</reference>
<proteinExistence type="evidence at transcript level"/>
<evidence type="ECO:0000313" key="2">
    <source>
        <dbReference type="EMBL" id="AFK35022.1"/>
    </source>
</evidence>
<dbReference type="EMBL" id="BT135227">
    <property type="protein sequence ID" value="AFK35022.1"/>
    <property type="molecule type" value="mRNA"/>
</dbReference>
<dbReference type="PANTHER" id="PTHR11731">
    <property type="entry name" value="PROTEASE FAMILY S9B,C DIPEPTIDYL-PEPTIDASE IV-RELATED"/>
    <property type="match status" value="1"/>
</dbReference>
<dbReference type="Gene3D" id="2.140.10.30">
    <property type="entry name" value="Dipeptidylpeptidase IV, N-terminal domain"/>
    <property type="match status" value="1"/>
</dbReference>
<accession>I3S430</accession>
<dbReference type="PANTHER" id="PTHR11731:SF193">
    <property type="entry name" value="DIPEPTIDYL PEPTIDASE 9"/>
    <property type="match status" value="1"/>
</dbReference>
<dbReference type="ExpressionAtlas" id="I3S430">
    <property type="expression patterns" value="differential"/>
</dbReference>
<dbReference type="SUPFAM" id="SSF82171">
    <property type="entry name" value="DPP6 N-terminal domain-like"/>
    <property type="match status" value="1"/>
</dbReference>
<evidence type="ECO:0000259" key="1">
    <source>
        <dbReference type="Pfam" id="PF00930"/>
    </source>
</evidence>
<feature type="domain" description="Dipeptidylpeptidase IV N-terminal" evidence="1">
    <location>
        <begin position="135"/>
        <end position="205"/>
    </location>
</feature>
<sequence>MNEKRNPKRQKPLPFKMPVTDFNDVQNLDDGILFPVEEIAQYPLPGYVSPTSISFSPDDSLISYLFSPDNTLNRKIFTFDPKTNKQELLFSPPDGGLDESNISPEEKLRRERLRERGLGVTRYEWVKTNSKRKAVLVPLPAGIYVHDISHSKTELKLPSIPASPIIDPHLSPDGSMLAYVRDCELHVMNLLSDESKQLTHGAKENGFVSPVFG</sequence>
<name>I3S430_MEDTR</name>
<protein>
    <recommendedName>
        <fullName evidence="1">Dipeptidylpeptidase IV N-terminal domain-containing protein</fullName>
    </recommendedName>
</protein>
<dbReference type="InterPro" id="IPR002469">
    <property type="entry name" value="Peptidase_S9B_N"/>
</dbReference>